<accession>A0A7S1ACC1</accession>
<sequence length="107" mass="11969">MSVVAVDVVRPNLRFGCQEMSTLTSEYAQLQVLNGICETLLARAVMPATIEHPCGSRRVSPWVLAQPSRLDLLHAAQRPAIGTQLMVPHQPKTEKQIVYARFRRKSC</sequence>
<proteinExistence type="predicted"/>
<protein>
    <submittedName>
        <fullName evidence="1">Uncharacterized protein</fullName>
    </submittedName>
</protein>
<reference evidence="1" key="1">
    <citation type="submission" date="2021-01" db="EMBL/GenBank/DDBJ databases">
        <authorList>
            <person name="Corre E."/>
            <person name="Pelletier E."/>
            <person name="Niang G."/>
            <person name="Scheremetjew M."/>
            <person name="Finn R."/>
            <person name="Kale V."/>
            <person name="Holt S."/>
            <person name="Cochrane G."/>
            <person name="Meng A."/>
            <person name="Brown T."/>
            <person name="Cohen L."/>
        </authorList>
    </citation>
    <scope>NUCLEOTIDE SEQUENCE</scope>
</reference>
<dbReference type="EMBL" id="HBFQ01034075">
    <property type="protein sequence ID" value="CAD8849663.1"/>
    <property type="molecule type" value="Transcribed_RNA"/>
</dbReference>
<dbReference type="AlphaFoldDB" id="A0A7S1ACC1"/>
<name>A0A7S1ACC1_NOCSC</name>
<evidence type="ECO:0000313" key="1">
    <source>
        <dbReference type="EMBL" id="CAD8849663.1"/>
    </source>
</evidence>
<organism evidence="1">
    <name type="scientific">Noctiluca scintillans</name>
    <name type="common">Sea sparkle</name>
    <name type="synonym">Red tide dinoflagellate</name>
    <dbReference type="NCBI Taxonomy" id="2966"/>
    <lineage>
        <taxon>Eukaryota</taxon>
        <taxon>Sar</taxon>
        <taxon>Alveolata</taxon>
        <taxon>Dinophyceae</taxon>
        <taxon>Noctilucales</taxon>
        <taxon>Noctilucaceae</taxon>
        <taxon>Noctiluca</taxon>
    </lineage>
</organism>
<gene>
    <name evidence="1" type="ORF">NSCI0253_LOCUS24013</name>
</gene>